<dbReference type="EMBL" id="AP019697">
    <property type="protein sequence ID" value="BBK25330.1"/>
    <property type="molecule type" value="Genomic_DNA"/>
</dbReference>
<keyword evidence="1 3" id="KW-0378">Hydrolase</keyword>
<dbReference type="InterPro" id="IPR050266">
    <property type="entry name" value="AB_hydrolase_sf"/>
</dbReference>
<dbReference type="PANTHER" id="PTHR43798:SF31">
    <property type="entry name" value="AB HYDROLASE SUPERFAMILY PROTEIN YCLE"/>
    <property type="match status" value="1"/>
</dbReference>
<dbReference type="GO" id="GO:0016020">
    <property type="term" value="C:membrane"/>
    <property type="evidence" value="ECO:0007669"/>
    <property type="project" value="TreeGrafter"/>
</dbReference>
<protein>
    <submittedName>
        <fullName evidence="3">AB hydrolase superfamily protein YdjP</fullName>
    </submittedName>
</protein>
<evidence type="ECO:0000256" key="1">
    <source>
        <dbReference type="ARBA" id="ARBA00022801"/>
    </source>
</evidence>
<dbReference type="PANTHER" id="PTHR43798">
    <property type="entry name" value="MONOACYLGLYCEROL LIPASE"/>
    <property type="match status" value="1"/>
</dbReference>
<dbReference type="GeneID" id="92716490"/>
<dbReference type="OrthoDB" id="9773293at2"/>
<gene>
    <name evidence="3" type="primary">ydjP</name>
    <name evidence="3" type="ORF">Dia5BBH33_12650</name>
</gene>
<dbReference type="KEGG" id="dho:Dia5BBH33_12650"/>
<keyword evidence="4" id="KW-1185">Reference proteome</keyword>
<dbReference type="RefSeq" id="WP_108850817.1">
    <property type="nucleotide sequence ID" value="NZ_AP019697.1"/>
</dbReference>
<dbReference type="Gene3D" id="3.40.50.1820">
    <property type="entry name" value="alpha/beta hydrolase"/>
    <property type="match status" value="1"/>
</dbReference>
<dbReference type="AlphaFoldDB" id="A0A8D5A6B9"/>
<sequence length="275" mass="31158">MKSGIYTVSHGAHIYYEREGKGRPIVLIHGWGCSGRFYKKNVEGLKDRYEVITMDMRGHGRSSKMLDGYSIDRMAKDIHEVIEYLGLKDVLLMGWSMGGPTMLSYWKQFGKDRGHLAGLGLIDMTPFPFSPGEWNSHSLRNYNTEGFNQFAKSIQTDHAAFIKAFSQNIFQGGKIPEGFDWMKDEMMKLPVPIGIALYCDYCYSDYTDVLGTITVPTIVLSSNSGIFPRSIEQGTWIASQVPHGEFVPFEKGGHLLFWIESEKFNKAVSSFFDKI</sequence>
<dbReference type="InterPro" id="IPR000073">
    <property type="entry name" value="AB_hydrolase_1"/>
</dbReference>
<dbReference type="InterPro" id="IPR029058">
    <property type="entry name" value="AB_hydrolase_fold"/>
</dbReference>
<evidence type="ECO:0000259" key="2">
    <source>
        <dbReference type="Pfam" id="PF00561"/>
    </source>
</evidence>
<reference evidence="4" key="1">
    <citation type="submission" date="2019-05" db="EMBL/GenBank/DDBJ databases">
        <title>Complete genome sequencing of Dialister sp. strain 5BBH33.</title>
        <authorList>
            <person name="Sakamoto M."/>
            <person name="Murakami T."/>
            <person name="Mori H."/>
        </authorList>
    </citation>
    <scope>NUCLEOTIDE SEQUENCE [LARGE SCALE GENOMIC DNA]</scope>
    <source>
        <strain evidence="4">5BBH33</strain>
    </source>
</reference>
<dbReference type="SUPFAM" id="SSF53474">
    <property type="entry name" value="alpha/beta-Hydrolases"/>
    <property type="match status" value="1"/>
</dbReference>
<accession>A0A8D5A6B9</accession>
<dbReference type="Pfam" id="PF00561">
    <property type="entry name" value="Abhydrolase_1"/>
    <property type="match status" value="1"/>
</dbReference>
<evidence type="ECO:0000313" key="4">
    <source>
        <dbReference type="Proteomes" id="UP000320585"/>
    </source>
</evidence>
<evidence type="ECO:0000313" key="3">
    <source>
        <dbReference type="EMBL" id="BBK25330.1"/>
    </source>
</evidence>
<dbReference type="GO" id="GO:0016787">
    <property type="term" value="F:hydrolase activity"/>
    <property type="evidence" value="ECO:0007669"/>
    <property type="project" value="UniProtKB-KW"/>
</dbReference>
<organism evidence="3 4">
    <name type="scientific">Dialister hominis</name>
    <dbReference type="NCBI Taxonomy" id="2582419"/>
    <lineage>
        <taxon>Bacteria</taxon>
        <taxon>Bacillati</taxon>
        <taxon>Bacillota</taxon>
        <taxon>Negativicutes</taxon>
        <taxon>Veillonellales</taxon>
        <taxon>Veillonellaceae</taxon>
        <taxon>Dialister</taxon>
    </lineage>
</organism>
<name>A0A8D5A6B9_9FIRM</name>
<proteinExistence type="predicted"/>
<feature type="domain" description="AB hydrolase-1" evidence="2">
    <location>
        <begin position="24"/>
        <end position="259"/>
    </location>
</feature>
<dbReference type="Proteomes" id="UP000320585">
    <property type="component" value="Chromosome"/>
</dbReference>